<dbReference type="InterPro" id="IPR007329">
    <property type="entry name" value="FMN-bd"/>
</dbReference>
<evidence type="ECO:0000256" key="1">
    <source>
        <dbReference type="ARBA" id="ARBA00022448"/>
    </source>
</evidence>
<keyword evidence="4 6" id="KW-0288">FMN</keyword>
<keyword evidence="2 6" id="KW-0597">Phosphoprotein</keyword>
<dbReference type="HAMAP" id="MF_00479">
    <property type="entry name" value="RsxG_RnfG"/>
    <property type="match status" value="1"/>
</dbReference>
<dbReference type="EMBL" id="CAADFG010000045">
    <property type="protein sequence ID" value="VFJ92548.1"/>
    <property type="molecule type" value="Genomic_DNA"/>
</dbReference>
<evidence type="ECO:0000256" key="2">
    <source>
        <dbReference type="ARBA" id="ARBA00022553"/>
    </source>
</evidence>
<dbReference type="EMBL" id="CAADFJ010000042">
    <property type="protein sequence ID" value="VFK00241.1"/>
    <property type="molecule type" value="Genomic_DNA"/>
</dbReference>
<dbReference type="PANTHER" id="PTHR36118:SF1">
    <property type="entry name" value="ION-TRANSLOCATING OXIDOREDUCTASE COMPLEX SUBUNIT G"/>
    <property type="match status" value="1"/>
</dbReference>
<dbReference type="GO" id="GO:0022900">
    <property type="term" value="P:electron transport chain"/>
    <property type="evidence" value="ECO:0007669"/>
    <property type="project" value="UniProtKB-UniRule"/>
</dbReference>
<name>A0A450UJ48_9GAMM</name>
<keyword evidence="6" id="KW-1278">Translocase</keyword>
<comment type="cofactor">
    <cofactor evidence="6">
        <name>FMN</name>
        <dbReference type="ChEBI" id="CHEBI:58210"/>
    </cofactor>
</comment>
<keyword evidence="6 8" id="KW-0812">Transmembrane</keyword>
<protein>
    <recommendedName>
        <fullName evidence="6">Ion-translocating oxidoreductase complex subunit G</fullName>
        <ecNumber evidence="6">7.-.-.-</ecNumber>
    </recommendedName>
    <alternativeName>
        <fullName evidence="6">Rnf electron transport complex subunit G</fullName>
    </alternativeName>
</protein>
<evidence type="ECO:0000313" key="11">
    <source>
        <dbReference type="EMBL" id="VFJ93458.1"/>
    </source>
</evidence>
<dbReference type="SMART" id="SM00900">
    <property type="entry name" value="FMN_bind"/>
    <property type="match status" value="1"/>
</dbReference>
<comment type="function">
    <text evidence="6">Part of a membrane-bound complex that couples electron transfer with translocation of ions across the membrane.</text>
</comment>
<dbReference type="InterPro" id="IPR010209">
    <property type="entry name" value="Ion_transpt_RnfG/RsxG"/>
</dbReference>
<dbReference type="GO" id="GO:0009055">
    <property type="term" value="F:electron transfer activity"/>
    <property type="evidence" value="ECO:0007669"/>
    <property type="project" value="InterPro"/>
</dbReference>
<keyword evidence="6 8" id="KW-1133">Transmembrane helix</keyword>
<gene>
    <name evidence="6" type="primary">rnfG</name>
    <name evidence="10" type="ORF">BECKH772A_GA0070896_100453</name>
    <name evidence="11" type="ORF">BECKH772B_GA0070898_100454</name>
    <name evidence="12" type="ORF">BECKH772C_GA0070978_100424</name>
</gene>
<feature type="domain" description="FMN-binding" evidence="9">
    <location>
        <begin position="104"/>
        <end position="197"/>
    </location>
</feature>
<evidence type="ECO:0000256" key="3">
    <source>
        <dbReference type="ARBA" id="ARBA00022630"/>
    </source>
</evidence>
<dbReference type="GO" id="GO:0005886">
    <property type="term" value="C:plasma membrane"/>
    <property type="evidence" value="ECO:0007669"/>
    <property type="project" value="UniProtKB-SubCell"/>
</dbReference>
<comment type="subcellular location">
    <subcellularLocation>
        <location evidence="6">Cell inner membrane</location>
        <topology evidence="6">Single-pass membrane protein</topology>
    </subcellularLocation>
</comment>
<sequence>MNQNSEPSSLRLIFAMTLAGLLSGIAIAGIYDITLPRITANKAAALQTAVFKVLPGTATFQAIGYRDGKLFVQEDPASDADFVYAGFDERDRLVGYAIPGEGPGFQDTIKLLYGYRPDEGRLTGMEVLESRETPGLGDKIYKDPDFVASFRRLRPDPAIVAVKKGKRSAPNEIDAITGATISSVAIAKIINKTHARWLPRLMEPADGHAAYQVYREFKETHPEPADDASPGPGTESGSVPLDIP</sequence>
<dbReference type="EC" id="7.-.-.-" evidence="6"/>
<evidence type="ECO:0000259" key="9">
    <source>
        <dbReference type="SMART" id="SM00900"/>
    </source>
</evidence>
<comment type="similarity">
    <text evidence="6">Belongs to the RnfG family.</text>
</comment>
<organism evidence="10">
    <name type="scientific">Candidatus Kentrum eta</name>
    <dbReference type="NCBI Taxonomy" id="2126337"/>
    <lineage>
        <taxon>Bacteria</taxon>
        <taxon>Pseudomonadati</taxon>
        <taxon>Pseudomonadota</taxon>
        <taxon>Gammaproteobacteria</taxon>
        <taxon>Candidatus Kentrum</taxon>
    </lineage>
</organism>
<reference evidence="10" key="1">
    <citation type="submission" date="2019-02" db="EMBL/GenBank/DDBJ databases">
        <authorList>
            <person name="Gruber-Vodicka R. H."/>
            <person name="Seah K. B. B."/>
        </authorList>
    </citation>
    <scope>NUCLEOTIDE SEQUENCE</scope>
    <source>
        <strain evidence="12">BECK_SA2B12</strain>
        <strain evidence="10">BECK_SA2B15</strain>
        <strain evidence="11">BECK_SA2B20</strain>
    </source>
</reference>
<feature type="region of interest" description="Disordered" evidence="7">
    <location>
        <begin position="218"/>
        <end position="244"/>
    </location>
</feature>
<keyword evidence="6" id="KW-1003">Cell membrane</keyword>
<evidence type="ECO:0000256" key="4">
    <source>
        <dbReference type="ARBA" id="ARBA00022643"/>
    </source>
</evidence>
<keyword evidence="6" id="KW-0997">Cell inner membrane</keyword>
<proteinExistence type="inferred from homology"/>
<keyword evidence="3 6" id="KW-0285">Flavoprotein</keyword>
<comment type="subunit">
    <text evidence="6">The complex is composed of six subunits: RnfA, RnfB, RnfC, RnfD, RnfE and RnfG.</text>
</comment>
<evidence type="ECO:0000256" key="7">
    <source>
        <dbReference type="SAM" id="MobiDB-lite"/>
    </source>
</evidence>
<evidence type="ECO:0000256" key="5">
    <source>
        <dbReference type="ARBA" id="ARBA00022982"/>
    </source>
</evidence>
<evidence type="ECO:0000313" key="10">
    <source>
        <dbReference type="EMBL" id="VFJ92548.1"/>
    </source>
</evidence>
<keyword evidence="5 6" id="KW-0249">Electron transport</keyword>
<dbReference type="EMBL" id="CAADFI010000045">
    <property type="protein sequence ID" value="VFJ93458.1"/>
    <property type="molecule type" value="Genomic_DNA"/>
</dbReference>
<keyword evidence="6 8" id="KW-0472">Membrane</keyword>
<dbReference type="AlphaFoldDB" id="A0A450UJ48"/>
<accession>A0A450UJ48</accession>
<evidence type="ECO:0000256" key="8">
    <source>
        <dbReference type="SAM" id="Phobius"/>
    </source>
</evidence>
<dbReference type="Pfam" id="PF04205">
    <property type="entry name" value="FMN_bind"/>
    <property type="match status" value="1"/>
</dbReference>
<dbReference type="GO" id="GO:0010181">
    <property type="term" value="F:FMN binding"/>
    <property type="evidence" value="ECO:0007669"/>
    <property type="project" value="InterPro"/>
</dbReference>
<feature type="modified residue" description="FMN phosphoryl threonine" evidence="6">
    <location>
        <position position="180"/>
    </location>
</feature>
<dbReference type="PANTHER" id="PTHR36118">
    <property type="entry name" value="ION-TRANSLOCATING OXIDOREDUCTASE COMPLEX SUBUNIT G"/>
    <property type="match status" value="1"/>
</dbReference>
<evidence type="ECO:0000313" key="12">
    <source>
        <dbReference type="EMBL" id="VFK00241.1"/>
    </source>
</evidence>
<feature type="transmembrane region" description="Helical" evidence="8">
    <location>
        <begin position="12"/>
        <end position="31"/>
    </location>
</feature>
<evidence type="ECO:0000256" key="6">
    <source>
        <dbReference type="HAMAP-Rule" id="MF_00479"/>
    </source>
</evidence>
<keyword evidence="1 6" id="KW-0813">Transport</keyword>